<proteinExistence type="predicted"/>
<dbReference type="GO" id="GO:0043937">
    <property type="term" value="P:regulation of sporulation"/>
    <property type="evidence" value="ECO:0007669"/>
    <property type="project" value="InterPro"/>
</dbReference>
<sequence>MAVSNSKQELIKRIECKRAQLIETVGKNGLSSSITIQYSQELDCLINEYQTSFNTSKLFTVAGSLSS</sequence>
<dbReference type="PANTHER" id="PTHR41263:SF1">
    <property type="entry name" value="ASPARTYL-PHOSPHATE PHOSPHATASE YISI"/>
    <property type="match status" value="1"/>
</dbReference>
<dbReference type="InterPro" id="IPR036638">
    <property type="entry name" value="HLH_DNA-bd_sf"/>
</dbReference>
<dbReference type="PANTHER" id="PTHR41263">
    <property type="entry name" value="ASPARTYL-PHOSPHATE PHOSPHATASE YISI"/>
    <property type="match status" value="1"/>
</dbReference>
<dbReference type="GO" id="GO:0046983">
    <property type="term" value="F:protein dimerization activity"/>
    <property type="evidence" value="ECO:0007669"/>
    <property type="project" value="InterPro"/>
</dbReference>
<dbReference type="InterPro" id="IPR053028">
    <property type="entry name" value="Spo0E-like_phosphatase"/>
</dbReference>
<organism evidence="1 2">
    <name type="scientific">Metabacillus lacus</name>
    <dbReference type="NCBI Taxonomy" id="1983721"/>
    <lineage>
        <taxon>Bacteria</taxon>
        <taxon>Bacillati</taxon>
        <taxon>Bacillota</taxon>
        <taxon>Bacilli</taxon>
        <taxon>Bacillales</taxon>
        <taxon>Bacillaceae</taxon>
        <taxon>Metabacillus</taxon>
    </lineage>
</organism>
<reference evidence="1 2" key="1">
    <citation type="submission" date="2019-11" db="EMBL/GenBank/DDBJ databases">
        <title>Bacillus lacus genome.</title>
        <authorList>
            <person name="Allen C.J."/>
            <person name="Newman J.D."/>
        </authorList>
    </citation>
    <scope>NUCLEOTIDE SEQUENCE [LARGE SCALE GENOMIC DNA]</scope>
    <source>
        <strain evidence="1 2">KCTC 33946</strain>
    </source>
</reference>
<name>A0A7X2LYI5_9BACI</name>
<accession>A0A7X2LYI5</accession>
<dbReference type="InterPro" id="IPR018540">
    <property type="entry name" value="Spo0E-like"/>
</dbReference>
<dbReference type="SUPFAM" id="SSF140500">
    <property type="entry name" value="BAS1536-like"/>
    <property type="match status" value="1"/>
</dbReference>
<dbReference type="AlphaFoldDB" id="A0A7X2LYI5"/>
<dbReference type="InterPro" id="IPR037208">
    <property type="entry name" value="Spo0E-like_sf"/>
</dbReference>
<dbReference type="OrthoDB" id="2972613at2"/>
<gene>
    <name evidence="1" type="ORF">GJU40_00760</name>
</gene>
<keyword evidence="2" id="KW-1185">Reference proteome</keyword>
<dbReference type="EMBL" id="WKKI01000001">
    <property type="protein sequence ID" value="MRX70699.1"/>
    <property type="molecule type" value="Genomic_DNA"/>
</dbReference>
<dbReference type="Proteomes" id="UP000448867">
    <property type="component" value="Unassembled WGS sequence"/>
</dbReference>
<comment type="caution">
    <text evidence="1">The sequence shown here is derived from an EMBL/GenBank/DDBJ whole genome shotgun (WGS) entry which is preliminary data.</text>
</comment>
<protein>
    <submittedName>
        <fullName evidence="1">Spo0E family sporulation regulatory protein-aspartic acid phosphatase</fullName>
    </submittedName>
</protein>
<evidence type="ECO:0000313" key="1">
    <source>
        <dbReference type="EMBL" id="MRX70699.1"/>
    </source>
</evidence>
<dbReference type="Pfam" id="PF09388">
    <property type="entry name" value="SpoOE-like"/>
    <property type="match status" value="1"/>
</dbReference>
<evidence type="ECO:0000313" key="2">
    <source>
        <dbReference type="Proteomes" id="UP000448867"/>
    </source>
</evidence>
<dbReference type="Gene3D" id="4.10.280.10">
    <property type="entry name" value="Helix-loop-helix DNA-binding domain"/>
    <property type="match status" value="1"/>
</dbReference>